<comment type="caution">
    <text evidence="5">The sequence shown here is derived from an EMBL/GenBank/DDBJ whole genome shotgun (WGS) entry which is preliminary data.</text>
</comment>
<dbReference type="GO" id="GO:0046872">
    <property type="term" value="F:metal ion binding"/>
    <property type="evidence" value="ECO:0007669"/>
    <property type="project" value="UniProtKB-KW"/>
</dbReference>
<dbReference type="Pfam" id="PF25597">
    <property type="entry name" value="SH3_retrovirus"/>
    <property type="match status" value="1"/>
</dbReference>
<dbReference type="PANTHER" id="PTHR42648:SF32">
    <property type="entry name" value="RIBONUCLEASE H-LIKE DOMAIN, GAG-PRE-INTEGRASE DOMAIN PROTEIN-RELATED"/>
    <property type="match status" value="1"/>
</dbReference>
<organism evidence="5">
    <name type="scientific">Tanacetum cinerariifolium</name>
    <name type="common">Dalmatian daisy</name>
    <name type="synonym">Chrysanthemum cinerariifolium</name>
    <dbReference type="NCBI Taxonomy" id="118510"/>
    <lineage>
        <taxon>Eukaryota</taxon>
        <taxon>Viridiplantae</taxon>
        <taxon>Streptophyta</taxon>
        <taxon>Embryophyta</taxon>
        <taxon>Tracheophyta</taxon>
        <taxon>Spermatophyta</taxon>
        <taxon>Magnoliopsida</taxon>
        <taxon>eudicotyledons</taxon>
        <taxon>Gunneridae</taxon>
        <taxon>Pentapetalae</taxon>
        <taxon>asterids</taxon>
        <taxon>campanulids</taxon>
        <taxon>Asterales</taxon>
        <taxon>Asteraceae</taxon>
        <taxon>Asteroideae</taxon>
        <taxon>Anthemideae</taxon>
        <taxon>Anthemidinae</taxon>
        <taxon>Tanacetum</taxon>
    </lineage>
</organism>
<gene>
    <name evidence="5" type="ORF">Tci_321299</name>
</gene>
<evidence type="ECO:0000256" key="2">
    <source>
        <dbReference type="ARBA" id="ARBA00022801"/>
    </source>
</evidence>
<dbReference type="SUPFAM" id="SSF53098">
    <property type="entry name" value="Ribonuclease H-like"/>
    <property type="match status" value="1"/>
</dbReference>
<dbReference type="InterPro" id="IPR036397">
    <property type="entry name" value="RNaseH_sf"/>
</dbReference>
<evidence type="ECO:0000259" key="4">
    <source>
        <dbReference type="PROSITE" id="PS50994"/>
    </source>
</evidence>
<evidence type="ECO:0000256" key="3">
    <source>
        <dbReference type="SAM" id="MobiDB-lite"/>
    </source>
</evidence>
<dbReference type="InterPro" id="IPR012337">
    <property type="entry name" value="RNaseH-like_sf"/>
</dbReference>
<dbReference type="AlphaFoldDB" id="A0A699H5L4"/>
<accession>A0A699H5L4</accession>
<dbReference type="GO" id="GO:0015074">
    <property type="term" value="P:DNA integration"/>
    <property type="evidence" value="ECO:0007669"/>
    <property type="project" value="InterPro"/>
</dbReference>
<dbReference type="InterPro" id="IPR057670">
    <property type="entry name" value="SH3_retrovirus"/>
</dbReference>
<evidence type="ECO:0000256" key="1">
    <source>
        <dbReference type="ARBA" id="ARBA00022723"/>
    </source>
</evidence>
<dbReference type="InterPro" id="IPR001584">
    <property type="entry name" value="Integrase_cat-core"/>
</dbReference>
<dbReference type="PANTHER" id="PTHR42648">
    <property type="entry name" value="TRANSPOSASE, PUTATIVE-RELATED"/>
    <property type="match status" value="1"/>
</dbReference>
<evidence type="ECO:0000313" key="5">
    <source>
        <dbReference type="EMBL" id="GEX49324.1"/>
    </source>
</evidence>
<dbReference type="Pfam" id="PF07727">
    <property type="entry name" value="RVT_2"/>
    <property type="match status" value="1"/>
</dbReference>
<feature type="region of interest" description="Disordered" evidence="3">
    <location>
        <begin position="195"/>
        <end position="238"/>
    </location>
</feature>
<name>A0A699H5L4_TANCI</name>
<feature type="compositionally biased region" description="Polar residues" evidence="3">
    <location>
        <begin position="212"/>
        <end position="230"/>
    </location>
</feature>
<dbReference type="PROSITE" id="PS50994">
    <property type="entry name" value="INTEGRASE"/>
    <property type="match status" value="1"/>
</dbReference>
<keyword evidence="2" id="KW-0378">Hydrolase</keyword>
<dbReference type="CDD" id="cd09272">
    <property type="entry name" value="RNase_HI_RT_Ty1"/>
    <property type="match status" value="1"/>
</dbReference>
<dbReference type="EMBL" id="BKCJ010111556">
    <property type="protein sequence ID" value="GEX49324.1"/>
    <property type="molecule type" value="Genomic_DNA"/>
</dbReference>
<feature type="domain" description="Integrase catalytic" evidence="4">
    <location>
        <begin position="1"/>
        <end position="83"/>
    </location>
</feature>
<dbReference type="Gene3D" id="3.30.420.10">
    <property type="entry name" value="Ribonuclease H-like superfamily/Ribonuclease H"/>
    <property type="match status" value="1"/>
</dbReference>
<sequence>MNEFYEEKCIKREYSVARTPQQNRVDERRNKTLIEVARTMLADSKLPTIFWAEAVNTACYVQNKVLVVKPHFKTPYELFKGGSPSLSFMRPFGCHVTILNTLDQLGKFNEKSNERIFVGYSTISKSFRVYNTRTRKVEENLHITFLENKSMIAGGGPEWLFDIDALSKSMNYAPVPAGTNSNDFAGKGASFDAGQSRLETESECDTQERPNAESSTKTVNTAGPVNTATPTYVAYPSDPLMPELEDTGIFDDAYDDRDEGAEADYNNLETLISVSPIPSTRIHKDHPKEQIIREVNFAVQTRKMAKQNEAGQEEGIDYDEVFALVARIEAIWLFLAYALFIDFTVYQMDVKSAFLYGTIKEEVYVSQPPGFVDPEFPNRVRGTIDKTLFIKQIKNDILLVQVYIDDIIFGSTKRSLSTDFEQLMHNRFQMSSMRELTFFLGLQYPKDSPLELIDYSDSDYAGAILDRKSTTEEYIAASNYCGQVLWLQNQLLDYGYNFMQTKIHVDNKSAICVVKNTVYHSKTKRIEIQHHFIRDSYEKRLIEIVKIHTDYNVIDLLTKALDVTRFKFLIASIGLLNP</sequence>
<reference evidence="5" key="1">
    <citation type="journal article" date="2019" name="Sci. Rep.">
        <title>Draft genome of Tanacetum cinerariifolium, the natural source of mosquito coil.</title>
        <authorList>
            <person name="Yamashiro T."/>
            <person name="Shiraishi A."/>
            <person name="Satake H."/>
            <person name="Nakayama K."/>
        </authorList>
    </citation>
    <scope>NUCLEOTIDE SEQUENCE</scope>
</reference>
<protein>
    <submittedName>
        <fullName evidence="5">Retrovirus-related Pol polyprotein from transposon TNT 1-94</fullName>
    </submittedName>
</protein>
<dbReference type="GO" id="GO:0016787">
    <property type="term" value="F:hydrolase activity"/>
    <property type="evidence" value="ECO:0007669"/>
    <property type="project" value="UniProtKB-KW"/>
</dbReference>
<dbReference type="InterPro" id="IPR039537">
    <property type="entry name" value="Retrotran_Ty1/copia-like"/>
</dbReference>
<dbReference type="InterPro" id="IPR013103">
    <property type="entry name" value="RVT_2"/>
</dbReference>
<dbReference type="GO" id="GO:0003676">
    <property type="term" value="F:nucleic acid binding"/>
    <property type="evidence" value="ECO:0007669"/>
    <property type="project" value="InterPro"/>
</dbReference>
<keyword evidence="1" id="KW-0479">Metal-binding</keyword>
<proteinExistence type="predicted"/>